<gene>
    <name evidence="2" type="ORF">Ltuc_0094</name>
</gene>
<feature type="transmembrane region" description="Helical" evidence="1">
    <location>
        <begin position="159"/>
        <end position="177"/>
    </location>
</feature>
<feature type="transmembrane region" description="Helical" evidence="1">
    <location>
        <begin position="72"/>
        <end position="92"/>
    </location>
</feature>
<name>A0A0W0ZSU8_9GAMM</name>
<keyword evidence="1" id="KW-0812">Transmembrane</keyword>
<keyword evidence="1" id="KW-1133">Transmembrane helix</keyword>
<dbReference type="OrthoDB" id="7068577at2"/>
<dbReference type="Proteomes" id="UP000054693">
    <property type="component" value="Unassembled WGS sequence"/>
</dbReference>
<evidence type="ECO:0008006" key="4">
    <source>
        <dbReference type="Google" id="ProtNLM"/>
    </source>
</evidence>
<evidence type="ECO:0000256" key="1">
    <source>
        <dbReference type="SAM" id="Phobius"/>
    </source>
</evidence>
<dbReference type="PATRIC" id="fig|40335.7.peg.97"/>
<feature type="transmembrane region" description="Helical" evidence="1">
    <location>
        <begin position="130"/>
        <end position="152"/>
    </location>
</feature>
<reference evidence="2 3" key="1">
    <citation type="submission" date="2015-11" db="EMBL/GenBank/DDBJ databases">
        <title>Genomic analysis of 38 Legionella species identifies large and diverse effector repertoires.</title>
        <authorList>
            <person name="Burstein D."/>
            <person name="Amaro F."/>
            <person name="Zusman T."/>
            <person name="Lifshitz Z."/>
            <person name="Cohen O."/>
            <person name="Gilbert J.A."/>
            <person name="Pupko T."/>
            <person name="Shuman H.A."/>
            <person name="Segal G."/>
        </authorList>
    </citation>
    <scope>NUCLEOTIDE SEQUENCE [LARGE SCALE GENOMIC DNA]</scope>
    <source>
        <strain evidence="2 3">ATCC 49180</strain>
    </source>
</reference>
<sequence>MLNIKRALPLYVYLGLTCLLIIAINFGPIQYNDFNYFEVSTYLLILVLIFVLGYLLGCSGRLNQKNQSQRSFLLLFQIIKLILLYCVLSYFFKWLSLIISGHTLSLSALGKSYAEHYSGYVRGQASIDSLYVFNIFDELMAFLGVIFSFSFYKDFSFRIKIACIFVTTSYVLINLLANGKQKYLGDVMIFFFYYLVMKYARSEIKLTVSKMIVIFIVLLAGVVALSEILSQRYSTINLNGENILYHLHPLMSWDENSIILKIFGTEKGFLIGMLMMYLSNGVYGLSVCLSLPFQWTYFLGSSYAVARMFELFFKADGAIFENTYIYRAGEKGWGMDKWHSLYSWLASDFTFTGVLGITFFFAYFYGKLWKQILIETNPFAKPLFILLSLGLIFSYSNNQIMHSLQGTLALVIIFIMYLSGNAFSYQKRIGMGS</sequence>
<evidence type="ECO:0000313" key="2">
    <source>
        <dbReference type="EMBL" id="KTD72247.1"/>
    </source>
</evidence>
<dbReference type="AlphaFoldDB" id="A0A0W0ZSU8"/>
<comment type="caution">
    <text evidence="2">The sequence shown here is derived from an EMBL/GenBank/DDBJ whole genome shotgun (WGS) entry which is preliminary data.</text>
</comment>
<protein>
    <recommendedName>
        <fullName evidence="4">Transmembrane protein</fullName>
    </recommendedName>
</protein>
<dbReference type="RefSeq" id="WP_058519408.1">
    <property type="nucleotide sequence ID" value="NZ_CAAAIP010000005.1"/>
</dbReference>
<accession>A0A0W0ZSU8</accession>
<feature type="transmembrane region" description="Helical" evidence="1">
    <location>
        <begin position="341"/>
        <end position="366"/>
    </location>
</feature>
<feature type="transmembrane region" description="Helical" evidence="1">
    <location>
        <begin position="39"/>
        <end position="60"/>
    </location>
</feature>
<keyword evidence="1" id="KW-0472">Membrane</keyword>
<keyword evidence="3" id="KW-1185">Reference proteome</keyword>
<evidence type="ECO:0000313" key="3">
    <source>
        <dbReference type="Proteomes" id="UP000054693"/>
    </source>
</evidence>
<organism evidence="2 3">
    <name type="scientific">Legionella tucsonensis</name>
    <dbReference type="NCBI Taxonomy" id="40335"/>
    <lineage>
        <taxon>Bacteria</taxon>
        <taxon>Pseudomonadati</taxon>
        <taxon>Pseudomonadota</taxon>
        <taxon>Gammaproteobacteria</taxon>
        <taxon>Legionellales</taxon>
        <taxon>Legionellaceae</taxon>
        <taxon>Legionella</taxon>
    </lineage>
</organism>
<dbReference type="EMBL" id="LNZA01000001">
    <property type="protein sequence ID" value="KTD72247.1"/>
    <property type="molecule type" value="Genomic_DNA"/>
</dbReference>
<feature type="transmembrane region" description="Helical" evidence="1">
    <location>
        <begin position="378"/>
        <end position="396"/>
    </location>
</feature>
<feature type="transmembrane region" description="Helical" evidence="1">
    <location>
        <begin position="285"/>
        <end position="306"/>
    </location>
</feature>
<feature type="transmembrane region" description="Helical" evidence="1">
    <location>
        <begin position="7"/>
        <end position="27"/>
    </location>
</feature>
<feature type="transmembrane region" description="Helical" evidence="1">
    <location>
        <begin position="402"/>
        <end position="423"/>
    </location>
</feature>
<feature type="transmembrane region" description="Helical" evidence="1">
    <location>
        <begin position="212"/>
        <end position="229"/>
    </location>
</feature>
<proteinExistence type="predicted"/>
<dbReference type="STRING" id="40335.Ltuc_0094"/>